<feature type="region of interest" description="Disordered" evidence="1">
    <location>
        <begin position="85"/>
        <end position="115"/>
    </location>
</feature>
<dbReference type="EMBL" id="JBHLVF010000041">
    <property type="protein sequence ID" value="MFC0394861.1"/>
    <property type="molecule type" value="Genomic_DNA"/>
</dbReference>
<feature type="compositionally biased region" description="Pro residues" evidence="1">
    <location>
        <begin position="92"/>
        <end position="101"/>
    </location>
</feature>
<evidence type="ECO:0000313" key="4">
    <source>
        <dbReference type="Proteomes" id="UP001589818"/>
    </source>
</evidence>
<keyword evidence="2" id="KW-1133">Transmembrane helix</keyword>
<keyword evidence="2" id="KW-0472">Membrane</keyword>
<gene>
    <name evidence="3" type="ORF">ACFFJ8_26290</name>
</gene>
<evidence type="ECO:0000256" key="2">
    <source>
        <dbReference type="SAM" id="Phobius"/>
    </source>
</evidence>
<evidence type="ECO:0000256" key="1">
    <source>
        <dbReference type="SAM" id="MobiDB-lite"/>
    </source>
</evidence>
<dbReference type="Proteomes" id="UP001589818">
    <property type="component" value="Unassembled WGS sequence"/>
</dbReference>
<accession>A0ABV6JG22</accession>
<reference evidence="3 4" key="1">
    <citation type="submission" date="2024-09" db="EMBL/GenBank/DDBJ databases">
        <authorList>
            <person name="Sun Q."/>
            <person name="Mori K."/>
        </authorList>
    </citation>
    <scope>NUCLEOTIDE SEQUENCE [LARGE SCALE GENOMIC DNA]</scope>
    <source>
        <strain evidence="3 4">CCM 4839</strain>
    </source>
</reference>
<keyword evidence="4" id="KW-1185">Reference proteome</keyword>
<organism evidence="3 4">
    <name type="scientific">Paenibacillus mendelii</name>
    <dbReference type="NCBI Taxonomy" id="206163"/>
    <lineage>
        <taxon>Bacteria</taxon>
        <taxon>Bacillati</taxon>
        <taxon>Bacillota</taxon>
        <taxon>Bacilli</taxon>
        <taxon>Bacillales</taxon>
        <taxon>Paenibacillaceae</taxon>
        <taxon>Paenibacillus</taxon>
    </lineage>
</organism>
<feature type="transmembrane region" description="Helical" evidence="2">
    <location>
        <begin position="48"/>
        <end position="66"/>
    </location>
</feature>
<comment type="caution">
    <text evidence="3">The sequence shown here is derived from an EMBL/GenBank/DDBJ whole genome shotgun (WGS) entry which is preliminary data.</text>
</comment>
<evidence type="ECO:0008006" key="5">
    <source>
        <dbReference type="Google" id="ProtNLM"/>
    </source>
</evidence>
<keyword evidence="2" id="KW-0812">Transmembrane</keyword>
<evidence type="ECO:0000313" key="3">
    <source>
        <dbReference type="EMBL" id="MFC0394861.1"/>
    </source>
</evidence>
<protein>
    <recommendedName>
        <fullName evidence="5">DUF4179 domain-containing protein</fullName>
    </recommendedName>
</protein>
<proteinExistence type="predicted"/>
<dbReference type="RefSeq" id="WP_204816024.1">
    <property type="nucleotide sequence ID" value="NZ_JANHOF010000001.1"/>
</dbReference>
<name>A0ABV6JG22_9BACL</name>
<sequence>MNDFKPEWYSKLKTEPLKEKTFTAAKMQAIEKEAAGMTMKTTGRRTRWIPAITAGIAVLIVVMGLLPQGSYTGWIRGILDKTGDPIVSTKPTPQPKPPVTDPEPDDKPEPNEEVPLTGYLKDQLPFSTESTALSLTIHDKLNNKDITIPSNRQYVILQNFNWLDLEKSKAGGLDSTADAARSDSSVIIRIQENDDTFEIPYWPNTNTFEWRGSHFYADSQVLRLMQGLLAPESRLGRIDRLEEQARMEMEQGTTESEVNYKSDRLAVDGKDINGWEAELSKQQAGSSLSYYDDSLQKIESVQEKDDDIIALGGYVFFESDRHTTKDGVKVGLTPDQVIDKLGEPNSKTTSKWSYRLGDYLKFHLYFDDGKVAYIALLMPL</sequence>